<name>A0A317C7G7_9GAMM</name>
<dbReference type="InterPro" id="IPR001387">
    <property type="entry name" value="Cro/C1-type_HTH"/>
</dbReference>
<dbReference type="InterPro" id="IPR010982">
    <property type="entry name" value="Lambda_DNA-bd_dom_sf"/>
</dbReference>
<dbReference type="SMART" id="SM00530">
    <property type="entry name" value="HTH_XRE"/>
    <property type="match status" value="1"/>
</dbReference>
<dbReference type="InterPro" id="IPR052345">
    <property type="entry name" value="Rad_response_metalloprotease"/>
</dbReference>
<dbReference type="Gene3D" id="1.10.10.2910">
    <property type="match status" value="1"/>
</dbReference>
<dbReference type="GO" id="GO:0003677">
    <property type="term" value="F:DNA binding"/>
    <property type="evidence" value="ECO:0007669"/>
    <property type="project" value="InterPro"/>
</dbReference>
<dbReference type="PANTHER" id="PTHR43236">
    <property type="entry name" value="ANTITOXIN HIGA1"/>
    <property type="match status" value="1"/>
</dbReference>
<dbReference type="PROSITE" id="PS50943">
    <property type="entry name" value="HTH_CROC1"/>
    <property type="match status" value="1"/>
</dbReference>
<proteinExistence type="inferred from homology"/>
<dbReference type="RefSeq" id="WP_109824235.1">
    <property type="nucleotide sequence ID" value="NZ_QGKL01000039.1"/>
</dbReference>
<dbReference type="InterPro" id="IPR010359">
    <property type="entry name" value="IrrE_HExxH"/>
</dbReference>
<comment type="similarity">
    <text evidence="1">Belongs to the short-chain fatty acyl-CoA assimilation regulator (ScfR) family.</text>
</comment>
<dbReference type="OrthoDB" id="9794834at2"/>
<organism evidence="3 4">
    <name type="scientific">Leucothrix arctica</name>
    <dbReference type="NCBI Taxonomy" id="1481894"/>
    <lineage>
        <taxon>Bacteria</taxon>
        <taxon>Pseudomonadati</taxon>
        <taxon>Pseudomonadota</taxon>
        <taxon>Gammaproteobacteria</taxon>
        <taxon>Thiotrichales</taxon>
        <taxon>Thiotrichaceae</taxon>
        <taxon>Leucothrix</taxon>
    </lineage>
</organism>
<keyword evidence="4" id="KW-1185">Reference proteome</keyword>
<dbReference type="Proteomes" id="UP000245506">
    <property type="component" value="Unassembled WGS sequence"/>
</dbReference>
<reference evidence="3 4" key="1">
    <citation type="submission" date="2018-05" db="EMBL/GenBank/DDBJ databases">
        <title>Leucothrix arctica sp. nov., isolated from Arctic seawater.</title>
        <authorList>
            <person name="Choi A."/>
            <person name="Baek K."/>
        </authorList>
    </citation>
    <scope>NUCLEOTIDE SEQUENCE [LARGE SCALE GENOMIC DNA]</scope>
    <source>
        <strain evidence="3 4">IMCC9719</strain>
    </source>
</reference>
<dbReference type="Pfam" id="PF01381">
    <property type="entry name" value="HTH_3"/>
    <property type="match status" value="1"/>
</dbReference>
<dbReference type="PANTHER" id="PTHR43236:SF1">
    <property type="entry name" value="BLL7220 PROTEIN"/>
    <property type="match status" value="1"/>
</dbReference>
<accession>A0A317C7G7</accession>
<comment type="caution">
    <text evidence="3">The sequence shown here is derived from an EMBL/GenBank/DDBJ whole genome shotgun (WGS) entry which is preliminary data.</text>
</comment>
<dbReference type="SUPFAM" id="SSF47413">
    <property type="entry name" value="lambda repressor-like DNA-binding domains"/>
    <property type="match status" value="1"/>
</dbReference>
<evidence type="ECO:0000256" key="1">
    <source>
        <dbReference type="ARBA" id="ARBA00007227"/>
    </source>
</evidence>
<gene>
    <name evidence="3" type="ORF">DKT75_14925</name>
</gene>
<evidence type="ECO:0000259" key="2">
    <source>
        <dbReference type="PROSITE" id="PS50943"/>
    </source>
</evidence>
<dbReference type="EMBL" id="QGKL01000039">
    <property type="protein sequence ID" value="PWQ94586.1"/>
    <property type="molecule type" value="Genomic_DNA"/>
</dbReference>
<feature type="domain" description="HTH cro/C1-type" evidence="2">
    <location>
        <begin position="7"/>
        <end position="63"/>
    </location>
</feature>
<dbReference type="Pfam" id="PF06114">
    <property type="entry name" value="Peptidase_M78"/>
    <property type="match status" value="1"/>
</dbReference>
<evidence type="ECO:0000313" key="4">
    <source>
        <dbReference type="Proteomes" id="UP000245506"/>
    </source>
</evidence>
<evidence type="ECO:0000313" key="3">
    <source>
        <dbReference type="EMBL" id="PWQ94586.1"/>
    </source>
</evidence>
<sequence length="372" mass="41875">MFNSERLKIARERRGMTKKALADAAGISSRTLSTFENAGYGTPPESETLSKISQALSYPVNFFFSDSVYEIDQTGISFRAMSKLSAAKKNAAVSAIPIALEINKWIENRFNLPEPNLEDYSADSYADPESSARDLRERWGLGELSISNMVHLLELHGIRVFSLAENCLEVDAYSFWRDEVPFVFLNTMKTPERSRFDAAHELGHLVLHKHSSNHGRQAEEQADKFASAFLMPRSAVIAAVPNSPTLSELIELKKRWKVSLSALVRRCFDLGLASEWHYRQLSIELSGKGYRKSEPNGLRDRETSLVIKKVLEKIKSKSLSRSSLLKELNLPSDEVSALTFNNILFDMELVSSNKNSPKRSQPIPSFLKVVDK</sequence>
<dbReference type="AlphaFoldDB" id="A0A317C7G7"/>
<dbReference type="Gene3D" id="1.10.260.40">
    <property type="entry name" value="lambda repressor-like DNA-binding domains"/>
    <property type="match status" value="1"/>
</dbReference>
<protein>
    <submittedName>
        <fullName evidence="3">XRE family transcriptional regulator</fullName>
    </submittedName>
</protein>
<dbReference type="CDD" id="cd00093">
    <property type="entry name" value="HTH_XRE"/>
    <property type="match status" value="1"/>
</dbReference>